<dbReference type="PROSITE" id="PS51304">
    <property type="entry name" value="GALECTIN"/>
    <property type="match status" value="1"/>
</dbReference>
<keyword evidence="18" id="KW-1185">Reference proteome</keyword>
<dbReference type="Pfam" id="PF01762">
    <property type="entry name" value="Galactosyl_T"/>
    <property type="match status" value="1"/>
</dbReference>
<dbReference type="UniPathway" id="UPA00378"/>
<gene>
    <name evidence="17" type="ORF">IFM89_005560</name>
</gene>
<evidence type="ECO:0000256" key="8">
    <source>
        <dbReference type="ARBA" id="ARBA00022968"/>
    </source>
</evidence>
<name>A0A835H6X4_9MAGN</name>
<evidence type="ECO:0000256" key="9">
    <source>
        <dbReference type="ARBA" id="ARBA00022989"/>
    </source>
</evidence>
<dbReference type="FunFam" id="3.90.550.50:FF:000015">
    <property type="entry name" value="Beta-1,3-galactosyltransferase GALT1"/>
    <property type="match status" value="1"/>
</dbReference>
<feature type="transmembrane region" description="Helical" evidence="15">
    <location>
        <begin position="43"/>
        <end position="61"/>
    </location>
</feature>
<dbReference type="PANTHER" id="PTHR11214:SF3">
    <property type="entry name" value="BETA-1,3-GALACTOSYLTRANSFERASE 6"/>
    <property type="match status" value="1"/>
</dbReference>
<keyword evidence="8" id="KW-0735">Signal-anchor</keyword>
<evidence type="ECO:0000256" key="2">
    <source>
        <dbReference type="ARBA" id="ARBA00004323"/>
    </source>
</evidence>
<comment type="pathway">
    <text evidence="3">Protein modification; protein glycosylation.</text>
</comment>
<dbReference type="AlphaFoldDB" id="A0A835H6X4"/>
<reference evidence="17 18" key="1">
    <citation type="submission" date="2020-10" db="EMBL/GenBank/DDBJ databases">
        <title>The Coptis chinensis genome and diversification of protoberbering-type alkaloids.</title>
        <authorList>
            <person name="Wang B."/>
            <person name="Shu S."/>
            <person name="Song C."/>
            <person name="Liu Y."/>
        </authorList>
    </citation>
    <scope>NUCLEOTIDE SEQUENCE [LARGE SCALE GENOMIC DNA]</scope>
    <source>
        <strain evidence="17">HL-2020</strain>
        <tissue evidence="17">Leaf</tissue>
    </source>
</reference>
<evidence type="ECO:0000256" key="1">
    <source>
        <dbReference type="ARBA" id="ARBA00001936"/>
    </source>
</evidence>
<dbReference type="Gene3D" id="3.90.550.50">
    <property type="match status" value="1"/>
</dbReference>
<dbReference type="PANTHER" id="PTHR11214">
    <property type="entry name" value="BETA-1,3-N-ACETYLGLUCOSAMINYLTRANSFERASE"/>
    <property type="match status" value="1"/>
</dbReference>
<keyword evidence="6" id="KW-0808">Transferase</keyword>
<comment type="similarity">
    <text evidence="4">Belongs to the glycosyltransferase 31 family.</text>
</comment>
<evidence type="ECO:0000256" key="7">
    <source>
        <dbReference type="ARBA" id="ARBA00022692"/>
    </source>
</evidence>
<evidence type="ECO:0000256" key="15">
    <source>
        <dbReference type="SAM" id="Phobius"/>
    </source>
</evidence>
<evidence type="ECO:0000313" key="17">
    <source>
        <dbReference type="EMBL" id="KAF9591688.1"/>
    </source>
</evidence>
<protein>
    <recommendedName>
        <fullName evidence="16">Galectin domain-containing protein</fullName>
    </recommendedName>
</protein>
<dbReference type="SUPFAM" id="SSF49899">
    <property type="entry name" value="Concanavalin A-like lectins/glucanases"/>
    <property type="match status" value="1"/>
</dbReference>
<dbReference type="InterPro" id="IPR001079">
    <property type="entry name" value="Galectin_CRD"/>
</dbReference>
<dbReference type="GO" id="GO:1901137">
    <property type="term" value="P:carbohydrate derivative biosynthetic process"/>
    <property type="evidence" value="ECO:0007669"/>
    <property type="project" value="UniProtKB-ARBA"/>
</dbReference>
<evidence type="ECO:0000256" key="13">
    <source>
        <dbReference type="ARBA" id="ARBA00023211"/>
    </source>
</evidence>
<evidence type="ECO:0000256" key="6">
    <source>
        <dbReference type="ARBA" id="ARBA00022679"/>
    </source>
</evidence>
<evidence type="ECO:0000256" key="10">
    <source>
        <dbReference type="ARBA" id="ARBA00023034"/>
    </source>
</evidence>
<evidence type="ECO:0000256" key="5">
    <source>
        <dbReference type="ARBA" id="ARBA00022676"/>
    </source>
</evidence>
<evidence type="ECO:0000259" key="16">
    <source>
        <dbReference type="PROSITE" id="PS51304"/>
    </source>
</evidence>
<feature type="region of interest" description="Disordered" evidence="14">
    <location>
        <begin position="310"/>
        <end position="329"/>
    </location>
</feature>
<dbReference type="EMBL" id="JADFTS010000008">
    <property type="protein sequence ID" value="KAF9591688.1"/>
    <property type="molecule type" value="Genomic_DNA"/>
</dbReference>
<sequence length="670" mass="76565">MVDWVKVFFPTNAFTQLDRIISWYTSNHNPSELSRILGMKKRFGGTVIVALAVFLVIRFILVENRPKHKQTAYEFFRNYPTNKSNVGDIKSPQSQSKQEFLRKPHLISVEGLNDLYAMEKILEEGSKVMLVWAKMQSLLSRSDAFPETAQGIREASTAWKDLLLAIEKEQVSRLGSSSRHKIGVEDRNCPFFVNMLNRSLSKNNLVLEFPCGLVVDSSITIIGVPGGQYENFQIELTASQLPGEPKPSKVLYYNVSFPGNYPVIVQNTWTAEDGWGEEERCPGDHHSANNLKVDGLVRCNEKLHRTVIEDKLNKSHPGSENLTDSSNGSNHISSNFPYVEENPFTSTLWVGIEGFHMTVNGRHETSFSYRKKLEPWLVSGVKVVGRLNILSALANGLPVSEDLNLEVDIEHLKAPPIYRKRLIMLIGVFSTGNNFERRMALRRSWMQYEVVRSGDVVVRFFIGLHKNTQVNLQLWKEAQAYGDIQLMPFVDYYSLITLKTIAICIMGTKILPAKYIMKTDDDAFVRIEEILSRLGKKASNSLLYGLISFVSSPHRDRDSKWYISSEEWPHASFPPWAHGPGYILSRDIAKSIVQGHQQRTLKLFKLEDVAMGIWIEQFKKSGQDVHYISDDRFYNTGCESDYILAHYQNPRMMLCLWEKLQKEHQAHCCD</sequence>
<organism evidence="17 18">
    <name type="scientific">Coptis chinensis</name>
    <dbReference type="NCBI Taxonomy" id="261450"/>
    <lineage>
        <taxon>Eukaryota</taxon>
        <taxon>Viridiplantae</taxon>
        <taxon>Streptophyta</taxon>
        <taxon>Embryophyta</taxon>
        <taxon>Tracheophyta</taxon>
        <taxon>Spermatophyta</taxon>
        <taxon>Magnoliopsida</taxon>
        <taxon>Ranunculales</taxon>
        <taxon>Ranunculaceae</taxon>
        <taxon>Coptidoideae</taxon>
        <taxon>Coptis</taxon>
    </lineage>
</organism>
<evidence type="ECO:0000256" key="12">
    <source>
        <dbReference type="ARBA" id="ARBA00023180"/>
    </source>
</evidence>
<keyword evidence="7 15" id="KW-0812">Transmembrane</keyword>
<keyword evidence="11 15" id="KW-0472">Membrane</keyword>
<dbReference type="InterPro" id="IPR013320">
    <property type="entry name" value="ConA-like_dom_sf"/>
</dbReference>
<dbReference type="OrthoDB" id="2139606at2759"/>
<keyword evidence="13" id="KW-0464">Manganese</keyword>
<keyword evidence="9 15" id="KW-1133">Transmembrane helix</keyword>
<dbReference type="GO" id="GO:0030246">
    <property type="term" value="F:carbohydrate binding"/>
    <property type="evidence" value="ECO:0007669"/>
    <property type="project" value="InterPro"/>
</dbReference>
<proteinExistence type="inferred from homology"/>
<evidence type="ECO:0000256" key="14">
    <source>
        <dbReference type="SAM" id="MobiDB-lite"/>
    </source>
</evidence>
<comment type="subcellular location">
    <subcellularLocation>
        <location evidence="2">Golgi apparatus membrane</location>
        <topology evidence="2">Single-pass type II membrane protein</topology>
    </subcellularLocation>
</comment>
<dbReference type="Proteomes" id="UP000631114">
    <property type="component" value="Unassembled WGS sequence"/>
</dbReference>
<evidence type="ECO:0000256" key="3">
    <source>
        <dbReference type="ARBA" id="ARBA00004922"/>
    </source>
</evidence>
<dbReference type="GO" id="GO:0000139">
    <property type="term" value="C:Golgi membrane"/>
    <property type="evidence" value="ECO:0007669"/>
    <property type="project" value="UniProtKB-SubCell"/>
</dbReference>
<comment type="caution">
    <text evidence="17">The sequence shown here is derived from an EMBL/GenBank/DDBJ whole genome shotgun (WGS) entry which is preliminary data.</text>
</comment>
<keyword evidence="5" id="KW-0328">Glycosyltransferase</keyword>
<accession>A0A835H6X4</accession>
<feature type="compositionally biased region" description="Polar residues" evidence="14">
    <location>
        <begin position="316"/>
        <end position="329"/>
    </location>
</feature>
<dbReference type="Gene3D" id="2.60.120.200">
    <property type="match status" value="1"/>
</dbReference>
<dbReference type="SMART" id="SM00908">
    <property type="entry name" value="Gal-bind_lectin"/>
    <property type="match status" value="1"/>
</dbReference>
<dbReference type="GO" id="GO:0008378">
    <property type="term" value="F:galactosyltransferase activity"/>
    <property type="evidence" value="ECO:0007669"/>
    <property type="project" value="UniProtKB-ARBA"/>
</dbReference>
<evidence type="ECO:0000313" key="18">
    <source>
        <dbReference type="Proteomes" id="UP000631114"/>
    </source>
</evidence>
<keyword evidence="10" id="KW-0333">Golgi apparatus</keyword>
<evidence type="ECO:0000256" key="4">
    <source>
        <dbReference type="ARBA" id="ARBA00008661"/>
    </source>
</evidence>
<comment type="cofactor">
    <cofactor evidence="1">
        <name>Mn(2+)</name>
        <dbReference type="ChEBI" id="CHEBI:29035"/>
    </cofactor>
</comment>
<keyword evidence="12" id="KW-0325">Glycoprotein</keyword>
<evidence type="ECO:0000256" key="11">
    <source>
        <dbReference type="ARBA" id="ARBA00023136"/>
    </source>
</evidence>
<feature type="domain" description="Galectin" evidence="16">
    <location>
        <begin position="205"/>
        <end position="395"/>
    </location>
</feature>
<dbReference type="InterPro" id="IPR002659">
    <property type="entry name" value="Glyco_trans_31"/>
</dbReference>
<dbReference type="Pfam" id="PF00337">
    <property type="entry name" value="Gal-bind_lectin"/>
    <property type="match status" value="1"/>
</dbReference>